<protein>
    <submittedName>
        <fullName evidence="4">Nuclear prelamin A recognition factor</fullName>
    </submittedName>
</protein>
<gene>
    <name evidence="4" type="ORF">APTSU1_001244000</name>
</gene>
<reference evidence="4 5" key="1">
    <citation type="submission" date="2024-08" db="EMBL/GenBank/DDBJ databases">
        <title>The draft genome of Apodemus speciosus.</title>
        <authorList>
            <person name="Nabeshima K."/>
            <person name="Suzuki S."/>
            <person name="Onuma M."/>
        </authorList>
    </citation>
    <scope>NUCLEOTIDE SEQUENCE [LARGE SCALE GENOMIC DNA]</scope>
    <source>
        <strain evidence="4">IB14-021</strain>
    </source>
</reference>
<dbReference type="PANTHER" id="PTHR11615">
    <property type="entry name" value="NITRATE, FORMATE, IRON DEHYDROGENASE"/>
    <property type="match status" value="1"/>
</dbReference>
<dbReference type="Proteomes" id="UP001623349">
    <property type="component" value="Unassembled WGS sequence"/>
</dbReference>
<feature type="region of interest" description="Disordered" evidence="2">
    <location>
        <begin position="1"/>
        <end position="37"/>
    </location>
</feature>
<evidence type="ECO:0000313" key="4">
    <source>
        <dbReference type="EMBL" id="GAB1297204.1"/>
    </source>
</evidence>
<proteinExistence type="inferred from homology"/>
<comment type="caution">
    <text evidence="4">The sequence shown here is derived from an EMBL/GenBank/DDBJ whole genome shotgun (WGS) entry which is preliminary data.</text>
</comment>
<evidence type="ECO:0000256" key="1">
    <source>
        <dbReference type="ARBA" id="ARBA00006596"/>
    </source>
</evidence>
<accession>A0ABQ0FD87</accession>
<dbReference type="Gene3D" id="3.40.950.10">
    <property type="entry name" value="Fe-only Hydrogenase (Larger Subunit), Chain L, domain 3"/>
    <property type="match status" value="2"/>
</dbReference>
<dbReference type="InterPro" id="IPR050340">
    <property type="entry name" value="Cytosolic_Fe-S_CAF"/>
</dbReference>
<feature type="compositionally biased region" description="Basic and acidic residues" evidence="2">
    <location>
        <begin position="1"/>
        <end position="19"/>
    </location>
</feature>
<sequence>MKCEHCTRKECSKKSKTDDQENVSTDVPSPAKENEEKGEFHKLADAKIFLSDCLACDSCVTAEEGVQLSQQSAKDFFHVLNLNKRCDTSKHRVLVVSVCPQSLPYFAAKFNLSVTDASRRLCGFLKSLGVHYVFDTTIAADFSILESQKEFVRRYHQHSEEQRELPMLTSACPGWVRYAERVLGRPIIPYLCTAKSPQQVMGSLVKDYFARQQNLGTDCVLTSGEIAQIMEQSDLSVKDIAVDTLFGDMKEVAVQRHDGVSSDGHLAHVFRHAAKELFGEHVEEITYRALRNRDFHEVTLERNGEVVLRFAAAYGFRNIQNMVLKLKKGKFPYHFVEVLACPRGCLNGRGQAQAEDGHTDRALLQQMEGIYSGIPVRPPESSARVQQLYQEWLEGTESPKVQEVLHTSYRSLEPCTDSLDIKW</sequence>
<dbReference type="SMART" id="SM00902">
    <property type="entry name" value="Fe_hyd_SSU"/>
    <property type="match status" value="1"/>
</dbReference>
<dbReference type="InterPro" id="IPR003149">
    <property type="entry name" value="Fe_hydrogenase_ssu"/>
</dbReference>
<evidence type="ECO:0000313" key="5">
    <source>
        <dbReference type="Proteomes" id="UP001623349"/>
    </source>
</evidence>
<dbReference type="Gene3D" id="3.40.50.1780">
    <property type="match status" value="2"/>
</dbReference>
<keyword evidence="5" id="KW-1185">Reference proteome</keyword>
<dbReference type="EMBL" id="BAAFST010000011">
    <property type="protein sequence ID" value="GAB1297204.1"/>
    <property type="molecule type" value="Genomic_DNA"/>
</dbReference>
<organism evidence="4 5">
    <name type="scientific">Apodemus speciosus</name>
    <name type="common">Large Japanese field mouse</name>
    <dbReference type="NCBI Taxonomy" id="105296"/>
    <lineage>
        <taxon>Eukaryota</taxon>
        <taxon>Metazoa</taxon>
        <taxon>Chordata</taxon>
        <taxon>Craniata</taxon>
        <taxon>Vertebrata</taxon>
        <taxon>Euteleostomi</taxon>
        <taxon>Mammalia</taxon>
        <taxon>Eutheria</taxon>
        <taxon>Euarchontoglires</taxon>
        <taxon>Glires</taxon>
        <taxon>Rodentia</taxon>
        <taxon>Myomorpha</taxon>
        <taxon>Muroidea</taxon>
        <taxon>Muridae</taxon>
        <taxon>Murinae</taxon>
        <taxon>Apodemus</taxon>
    </lineage>
</organism>
<dbReference type="SUPFAM" id="SSF53920">
    <property type="entry name" value="Fe-only hydrogenase"/>
    <property type="match status" value="1"/>
</dbReference>
<evidence type="ECO:0000256" key="2">
    <source>
        <dbReference type="SAM" id="MobiDB-lite"/>
    </source>
</evidence>
<dbReference type="Pfam" id="PF02256">
    <property type="entry name" value="Fe_hyd_SSU"/>
    <property type="match status" value="1"/>
</dbReference>
<dbReference type="InterPro" id="IPR004108">
    <property type="entry name" value="Fe_hydrogenase_lsu_C"/>
</dbReference>
<comment type="similarity">
    <text evidence="1">Belongs to the NARF family.</text>
</comment>
<feature type="domain" description="Iron hydrogenase small subunit" evidence="3">
    <location>
        <begin position="357"/>
        <end position="413"/>
    </location>
</feature>
<dbReference type="Pfam" id="PF02906">
    <property type="entry name" value="Fe_hyd_lg_C"/>
    <property type="match status" value="2"/>
</dbReference>
<name>A0ABQ0FD87_APOSI</name>
<evidence type="ECO:0000259" key="3">
    <source>
        <dbReference type="SMART" id="SM00902"/>
    </source>
</evidence>
<dbReference type="InterPro" id="IPR009016">
    <property type="entry name" value="Fe_hydrogenase"/>
</dbReference>